<gene>
    <name evidence="1" type="ORF">GRAN_0064</name>
</gene>
<dbReference type="RefSeq" id="WP_241654241.1">
    <property type="nucleotide sequence ID" value="NZ_RDSM01000001.1"/>
</dbReference>
<evidence type="ECO:0000313" key="2">
    <source>
        <dbReference type="Proteomes" id="UP000289437"/>
    </source>
</evidence>
<reference evidence="1 2" key="1">
    <citation type="submission" date="2018-11" db="EMBL/GenBank/DDBJ databases">
        <authorList>
            <person name="Mardanov A.V."/>
            <person name="Ravin N.V."/>
            <person name="Dedysh S.N."/>
        </authorList>
    </citation>
    <scope>NUCLEOTIDE SEQUENCE [LARGE SCALE GENOMIC DNA]</scope>
    <source>
        <strain evidence="1 2">AF10</strain>
    </source>
</reference>
<evidence type="ECO:0000313" key="1">
    <source>
        <dbReference type="EMBL" id="RXH56754.1"/>
    </source>
</evidence>
<organism evidence="1 2">
    <name type="scientific">Granulicella sibirica</name>
    <dbReference type="NCBI Taxonomy" id="2479048"/>
    <lineage>
        <taxon>Bacteria</taxon>
        <taxon>Pseudomonadati</taxon>
        <taxon>Acidobacteriota</taxon>
        <taxon>Terriglobia</taxon>
        <taxon>Terriglobales</taxon>
        <taxon>Acidobacteriaceae</taxon>
        <taxon>Granulicella</taxon>
    </lineage>
</organism>
<comment type="caution">
    <text evidence="1">The sequence shown here is derived from an EMBL/GenBank/DDBJ whole genome shotgun (WGS) entry which is preliminary data.</text>
</comment>
<keyword evidence="2" id="KW-1185">Reference proteome</keyword>
<dbReference type="AlphaFoldDB" id="A0A4V1L5S2"/>
<reference evidence="2" key="2">
    <citation type="submission" date="2019-02" db="EMBL/GenBank/DDBJ databases">
        <title>Granulicella sibirica sp. nov., a psychrotolerant acidobacterium isolated from an organic soil layer in forested tundra, West Siberia.</title>
        <authorList>
            <person name="Oshkin I.Y."/>
            <person name="Kulichevskaya I.S."/>
            <person name="Rijpstra W.I.C."/>
            <person name="Sinninghe Damste J.S."/>
            <person name="Rakitin A.L."/>
            <person name="Ravin N.V."/>
            <person name="Dedysh S.N."/>
        </authorList>
    </citation>
    <scope>NUCLEOTIDE SEQUENCE [LARGE SCALE GENOMIC DNA]</scope>
    <source>
        <strain evidence="2">AF10</strain>
    </source>
</reference>
<sequence length="45" mass="4788">MATLTRGFDEERLAFFVGADAEDGWFAFGVAQGILLGLGLRAQVA</sequence>
<accession>A0A4V1L5S2</accession>
<dbReference type="Proteomes" id="UP000289437">
    <property type="component" value="Unassembled WGS sequence"/>
</dbReference>
<proteinExistence type="predicted"/>
<protein>
    <submittedName>
        <fullName evidence="1">Uncharacterized protein</fullName>
    </submittedName>
</protein>
<name>A0A4V1L5S2_9BACT</name>
<dbReference type="EMBL" id="RDSM01000001">
    <property type="protein sequence ID" value="RXH56754.1"/>
    <property type="molecule type" value="Genomic_DNA"/>
</dbReference>